<dbReference type="AlphaFoldDB" id="A0A143PUS5"/>
<evidence type="ECO:0000313" key="3">
    <source>
        <dbReference type="Proteomes" id="UP000076079"/>
    </source>
</evidence>
<keyword evidence="3" id="KW-1185">Reference proteome</keyword>
<dbReference type="STRING" id="1855912.LuPra_05403"/>
<dbReference type="PROSITE" id="PS51257">
    <property type="entry name" value="PROKAR_LIPOPROTEIN"/>
    <property type="match status" value="1"/>
</dbReference>
<feature type="signal peptide" evidence="1">
    <location>
        <begin position="1"/>
        <end position="26"/>
    </location>
</feature>
<reference evidence="2 3" key="1">
    <citation type="journal article" date="2016" name="Genome Announc.">
        <title>First Complete Genome Sequence of a Subdivision 6 Acidobacterium Strain.</title>
        <authorList>
            <person name="Huang S."/>
            <person name="Vieira S."/>
            <person name="Bunk B."/>
            <person name="Riedel T."/>
            <person name="Sproer C."/>
            <person name="Overmann J."/>
        </authorList>
    </citation>
    <scope>NUCLEOTIDE SEQUENCE [LARGE SCALE GENOMIC DNA]</scope>
    <source>
        <strain evidence="3">DSM 100886 HEG_-6_39</strain>
    </source>
</reference>
<protein>
    <recommendedName>
        <fullName evidence="4">Lipocalin-like domain-containing protein</fullName>
    </recommendedName>
</protein>
<evidence type="ECO:0000256" key="1">
    <source>
        <dbReference type="SAM" id="SignalP"/>
    </source>
</evidence>
<dbReference type="KEGG" id="abac:LuPra_05403"/>
<feature type="chain" id="PRO_5007512008" description="Lipocalin-like domain-containing protein" evidence="1">
    <location>
        <begin position="27"/>
        <end position="175"/>
    </location>
</feature>
<evidence type="ECO:0008006" key="4">
    <source>
        <dbReference type="Google" id="ProtNLM"/>
    </source>
</evidence>
<dbReference type="RefSeq" id="WP_110173615.1">
    <property type="nucleotide sequence ID" value="NZ_CP015136.1"/>
</dbReference>
<keyword evidence="1" id="KW-0732">Signal</keyword>
<name>A0A143PUS5_LUTPR</name>
<dbReference type="OrthoDB" id="8370150at2"/>
<accession>A0A143PUS5</accession>
<dbReference type="EMBL" id="CP015136">
    <property type="protein sequence ID" value="AMY12131.1"/>
    <property type="molecule type" value="Genomic_DNA"/>
</dbReference>
<gene>
    <name evidence="2" type="ORF">LuPra_05403</name>
</gene>
<sequence length="175" mass="18301" precursor="true">MRRSGLNAVAVPLACLLTAQILVGCAATPSRRPLKTTPVTSGEGTTEAIRKQLEGTWSLTSFSVFDAAGKPTAVEASGRLAYDAYGNLDLSGKINDPAAAGGSAAALNFKGRAVVDVGGSRIVLADVSGNVDPSALPTNMGIDKVRYYSFEGDTLSLETRDGTRVLARTVWKRVR</sequence>
<dbReference type="Proteomes" id="UP000076079">
    <property type="component" value="Chromosome"/>
</dbReference>
<organism evidence="2 3">
    <name type="scientific">Luteitalea pratensis</name>
    <dbReference type="NCBI Taxonomy" id="1855912"/>
    <lineage>
        <taxon>Bacteria</taxon>
        <taxon>Pseudomonadati</taxon>
        <taxon>Acidobacteriota</taxon>
        <taxon>Vicinamibacteria</taxon>
        <taxon>Vicinamibacterales</taxon>
        <taxon>Vicinamibacteraceae</taxon>
        <taxon>Luteitalea</taxon>
    </lineage>
</organism>
<evidence type="ECO:0000313" key="2">
    <source>
        <dbReference type="EMBL" id="AMY12131.1"/>
    </source>
</evidence>
<reference evidence="3" key="2">
    <citation type="submission" date="2016-04" db="EMBL/GenBank/DDBJ databases">
        <title>First Complete Genome Sequence of a Subdivision 6 Acidobacterium.</title>
        <authorList>
            <person name="Huang S."/>
            <person name="Vieira S."/>
            <person name="Bunk B."/>
            <person name="Riedel T."/>
            <person name="Sproeer C."/>
            <person name="Overmann J."/>
        </authorList>
    </citation>
    <scope>NUCLEOTIDE SEQUENCE [LARGE SCALE GENOMIC DNA]</scope>
    <source>
        <strain evidence="3">DSM 100886 HEG_-6_39</strain>
    </source>
</reference>
<proteinExistence type="predicted"/>